<protein>
    <submittedName>
        <fullName evidence="3">Uncharacterized protein</fullName>
    </submittedName>
</protein>
<name>A0A6G0IWP2_LARCR</name>
<organism evidence="3 4">
    <name type="scientific">Larimichthys crocea</name>
    <name type="common">Large yellow croaker</name>
    <name type="synonym">Pseudosciaena crocea</name>
    <dbReference type="NCBI Taxonomy" id="215358"/>
    <lineage>
        <taxon>Eukaryota</taxon>
        <taxon>Metazoa</taxon>
        <taxon>Chordata</taxon>
        <taxon>Craniata</taxon>
        <taxon>Vertebrata</taxon>
        <taxon>Euteleostomi</taxon>
        <taxon>Actinopterygii</taxon>
        <taxon>Neopterygii</taxon>
        <taxon>Teleostei</taxon>
        <taxon>Neoteleostei</taxon>
        <taxon>Acanthomorphata</taxon>
        <taxon>Eupercaria</taxon>
        <taxon>Sciaenidae</taxon>
        <taxon>Larimichthys</taxon>
    </lineage>
</organism>
<feature type="region of interest" description="Disordered" evidence="1">
    <location>
        <begin position="17"/>
        <end position="37"/>
    </location>
</feature>
<evidence type="ECO:0000313" key="4">
    <source>
        <dbReference type="Proteomes" id="UP000424527"/>
    </source>
</evidence>
<dbReference type="Proteomes" id="UP000424527">
    <property type="component" value="Unassembled WGS sequence"/>
</dbReference>
<evidence type="ECO:0000256" key="1">
    <source>
        <dbReference type="SAM" id="MobiDB-lite"/>
    </source>
</evidence>
<comment type="caution">
    <text evidence="3">The sequence shown here is derived from an EMBL/GenBank/DDBJ whole genome shotgun (WGS) entry which is preliminary data.</text>
</comment>
<keyword evidence="2" id="KW-0812">Transmembrane</keyword>
<evidence type="ECO:0000313" key="3">
    <source>
        <dbReference type="EMBL" id="KAE8295703.1"/>
    </source>
</evidence>
<evidence type="ECO:0000256" key="2">
    <source>
        <dbReference type="SAM" id="Phobius"/>
    </source>
</evidence>
<sequence>MHRPSCSGSVWIPLEDCGSNRRPSMGDKMADKGSGIRGDEREELPRLCRPWLQEGFEGLPSKGARVAPGGGIQKVDRRGAGGGFQLDGRVVIIQGCQGRCLPLGHEDVCHVPLAPSAGDEGEAPIQQCELGLTNNLDCSFGMQQQCFWISPLRCARQDCSSRGLLIAGSGVVGCAMARLGRSESLICVALLRLLILAGVAWVGGVISGLFGGGSRLSSDERHVMESDMWATAGFDGAAVSADPVANVESVGAAGGSSPGDHPPVSTVIVAVSTRLGVRALSGTRTSGGERAGVSGGRGGGGLSGPLSFSLSVVGSSSATIKASTCSRVSDRSCLPRFLFAQTVAIWKGPRHSPFESPFKVVVSRKSTDVVLVVDFSLMDVL</sequence>
<keyword evidence="2" id="KW-0472">Membrane</keyword>
<dbReference type="EMBL" id="REGW02000006">
    <property type="protein sequence ID" value="KAE8295703.1"/>
    <property type="molecule type" value="Genomic_DNA"/>
</dbReference>
<reference evidence="3 4" key="1">
    <citation type="submission" date="2019-07" db="EMBL/GenBank/DDBJ databases">
        <title>Chromosome genome assembly for large yellow croaker.</title>
        <authorList>
            <person name="Xiao S."/>
        </authorList>
    </citation>
    <scope>NUCLEOTIDE SEQUENCE [LARGE SCALE GENOMIC DNA]</scope>
    <source>
        <strain evidence="3">JMULYC20181020</strain>
        <tissue evidence="3">Muscle</tissue>
    </source>
</reference>
<dbReference type="AlphaFoldDB" id="A0A6G0IWP2"/>
<keyword evidence="4" id="KW-1185">Reference proteome</keyword>
<keyword evidence="2" id="KW-1133">Transmembrane helix</keyword>
<proteinExistence type="predicted"/>
<gene>
    <name evidence="3" type="ORF">D5F01_LYC06638</name>
</gene>
<feature type="transmembrane region" description="Helical" evidence="2">
    <location>
        <begin position="185"/>
        <end position="210"/>
    </location>
</feature>
<accession>A0A6G0IWP2</accession>